<feature type="transmembrane region" description="Helical" evidence="6">
    <location>
        <begin position="254"/>
        <end position="277"/>
    </location>
</feature>
<dbReference type="AlphaFoldDB" id="U5MX66"/>
<feature type="transmembrane region" description="Helical" evidence="6">
    <location>
        <begin position="298"/>
        <end position="323"/>
    </location>
</feature>
<dbReference type="Proteomes" id="UP000017118">
    <property type="component" value="Chromosome"/>
</dbReference>
<dbReference type="RefSeq" id="WP_022750230.1">
    <property type="nucleotide sequence ID" value="NC_022571.1"/>
</dbReference>
<accession>U5MX66</accession>
<evidence type="ECO:0000313" key="8">
    <source>
        <dbReference type="Proteomes" id="UP000017118"/>
    </source>
</evidence>
<keyword evidence="8" id="KW-1185">Reference proteome</keyword>
<protein>
    <submittedName>
        <fullName evidence="7">Uncharacterized protein</fullName>
    </submittedName>
</protein>
<feature type="transmembrane region" description="Helical" evidence="6">
    <location>
        <begin position="91"/>
        <end position="112"/>
    </location>
</feature>
<dbReference type="InterPro" id="IPR050833">
    <property type="entry name" value="Poly_Biosynth_Transport"/>
</dbReference>
<feature type="transmembrane region" description="Helical" evidence="6">
    <location>
        <begin position="149"/>
        <end position="167"/>
    </location>
</feature>
<feature type="transmembrane region" description="Helical" evidence="6">
    <location>
        <begin position="390"/>
        <end position="408"/>
    </location>
</feature>
<comment type="subcellular location">
    <subcellularLocation>
        <location evidence="1">Cell membrane</location>
        <topology evidence="1">Multi-pass membrane protein</topology>
    </subcellularLocation>
</comment>
<feature type="transmembrane region" description="Helical" evidence="6">
    <location>
        <begin position="420"/>
        <end position="437"/>
    </location>
</feature>
<keyword evidence="5 6" id="KW-0472">Membrane</keyword>
<evidence type="ECO:0000313" key="7">
    <source>
        <dbReference type="EMBL" id="AGX45190.1"/>
    </source>
</evidence>
<dbReference type="CDD" id="cd13128">
    <property type="entry name" value="MATE_Wzx_like"/>
    <property type="match status" value="1"/>
</dbReference>
<keyword evidence="3 6" id="KW-0812">Transmembrane</keyword>
<feature type="transmembrane region" description="Helical" evidence="6">
    <location>
        <begin position="214"/>
        <end position="242"/>
    </location>
</feature>
<keyword evidence="4 6" id="KW-1133">Transmembrane helix</keyword>
<feature type="transmembrane region" description="Helical" evidence="6">
    <location>
        <begin position="52"/>
        <end position="70"/>
    </location>
</feature>
<dbReference type="Pfam" id="PF01943">
    <property type="entry name" value="Polysacc_synt"/>
    <property type="match status" value="1"/>
</dbReference>
<sequence length="478" mass="55082">MRNIKLNKVVRNFISLTFANVLGQVLMFISVVYTAKYFGPDNFGIINFSNTIITYFTALASFGLQSLCVLEIAKSKKNNDYKINTILSLKLILATIVYILVIILAIFINKSIVYKLNILFYGLSIFPNAIYVDWIFNANEEMQYNSRSIIIKNLVYSVVVIIALRFFNITNLYYLAVFMFLATLISSLYLLKIAKRHYNMNFKFIINFKEYKRLILNSWPFFFSGIFATINSTIATLMLGFMRTDYEIGIYNSVYKIVNVFIMIAGILFTPVYPSLIRYYNEKQIDKLSTLVNNLRKIVYIISIPILCVAFILNKEIILTLYGDKYKDAYIVLTILFIYVALLYIREIYGYELSAWNLQKKYMKVVLLSSIYNIISNFAFIKYYGIEGAAVNTLISEIINVVLMFKISRNVVKIKYENKFIAKILVSSLGMSVIILICKIVTYNAIILSIIGGGIYFCLLFITNTISISEIKENVLTK</sequence>
<gene>
    <name evidence="7" type="ORF">CLSA_c42300</name>
</gene>
<evidence type="ECO:0000256" key="2">
    <source>
        <dbReference type="ARBA" id="ARBA00022475"/>
    </source>
</evidence>
<feature type="transmembrane region" description="Helical" evidence="6">
    <location>
        <begin position="118"/>
        <end position="137"/>
    </location>
</feature>
<name>U5MX66_CLOSA</name>
<reference evidence="7 8" key="1">
    <citation type="journal article" date="2013" name="Genome Announc.">
        <title>Complete Genome Sequence of the Solvent Producer Clostridium saccharobutylicum NCP262 (DSM 13864).</title>
        <authorList>
            <person name="Poehlein A."/>
            <person name="Hartwich K."/>
            <person name="Krabben P."/>
            <person name="Ehrenreich A."/>
            <person name="Liebl W."/>
            <person name="Durre P."/>
            <person name="Gottschalk G."/>
            <person name="Daniel R."/>
        </authorList>
    </citation>
    <scope>NUCLEOTIDE SEQUENCE [LARGE SCALE GENOMIC DNA]</scope>
    <source>
        <strain evidence="7">DSM 13864</strain>
    </source>
</reference>
<dbReference type="EMBL" id="CP006721">
    <property type="protein sequence ID" value="AGX45190.1"/>
    <property type="molecule type" value="Genomic_DNA"/>
</dbReference>
<dbReference type="HOGENOM" id="CLU_022017_6_0_9"/>
<feature type="transmembrane region" description="Helical" evidence="6">
    <location>
        <begin position="443"/>
        <end position="462"/>
    </location>
</feature>
<feature type="transmembrane region" description="Helical" evidence="6">
    <location>
        <begin position="173"/>
        <end position="193"/>
    </location>
</feature>
<evidence type="ECO:0000256" key="6">
    <source>
        <dbReference type="SAM" id="Phobius"/>
    </source>
</evidence>
<evidence type="ECO:0000256" key="5">
    <source>
        <dbReference type="ARBA" id="ARBA00023136"/>
    </source>
</evidence>
<dbReference type="InterPro" id="IPR002797">
    <property type="entry name" value="Polysacc_synth"/>
</dbReference>
<feature type="transmembrane region" description="Helical" evidence="6">
    <location>
        <begin position="365"/>
        <end position="384"/>
    </location>
</feature>
<evidence type="ECO:0000256" key="1">
    <source>
        <dbReference type="ARBA" id="ARBA00004651"/>
    </source>
</evidence>
<feature type="transmembrane region" description="Helical" evidence="6">
    <location>
        <begin position="12"/>
        <end position="32"/>
    </location>
</feature>
<dbReference type="OrthoDB" id="9815702at2"/>
<feature type="transmembrane region" description="Helical" evidence="6">
    <location>
        <begin position="329"/>
        <end position="345"/>
    </location>
</feature>
<dbReference type="KEGG" id="csb:CLSA_c42300"/>
<dbReference type="GeneID" id="55476509"/>
<keyword evidence="2" id="KW-1003">Cell membrane</keyword>
<dbReference type="PATRIC" id="fig|1345695.3.peg.4217"/>
<dbReference type="PANTHER" id="PTHR30250">
    <property type="entry name" value="PST FAMILY PREDICTED COLANIC ACID TRANSPORTER"/>
    <property type="match status" value="1"/>
</dbReference>
<dbReference type="GO" id="GO:0005886">
    <property type="term" value="C:plasma membrane"/>
    <property type="evidence" value="ECO:0007669"/>
    <property type="project" value="UniProtKB-SubCell"/>
</dbReference>
<proteinExistence type="predicted"/>
<dbReference type="eggNOG" id="COG2244">
    <property type="taxonomic scope" value="Bacteria"/>
</dbReference>
<evidence type="ECO:0000256" key="4">
    <source>
        <dbReference type="ARBA" id="ARBA00022989"/>
    </source>
</evidence>
<dbReference type="PANTHER" id="PTHR30250:SF11">
    <property type="entry name" value="O-ANTIGEN TRANSPORTER-RELATED"/>
    <property type="match status" value="1"/>
</dbReference>
<organism evidence="7 8">
    <name type="scientific">Clostridium saccharobutylicum DSM 13864</name>
    <dbReference type="NCBI Taxonomy" id="1345695"/>
    <lineage>
        <taxon>Bacteria</taxon>
        <taxon>Bacillati</taxon>
        <taxon>Bacillota</taxon>
        <taxon>Clostridia</taxon>
        <taxon>Eubacteriales</taxon>
        <taxon>Clostridiaceae</taxon>
        <taxon>Clostridium</taxon>
    </lineage>
</organism>
<evidence type="ECO:0000256" key="3">
    <source>
        <dbReference type="ARBA" id="ARBA00022692"/>
    </source>
</evidence>